<reference evidence="1 2" key="1">
    <citation type="submission" date="2014-04" db="EMBL/GenBank/DDBJ databases">
        <authorList>
            <person name="Hornung B.V."/>
        </authorList>
    </citation>
    <scope>NUCLEOTIDE SEQUENCE [LARGE SCALE GENOMIC DNA]</scope>
    <source>
        <strain evidence="1 2">CRIB</strain>
    </source>
</reference>
<dbReference type="RefSeq" id="WP_180702879.1">
    <property type="nucleotide sequence ID" value="NZ_CAOWGD010000021.1"/>
</dbReference>
<dbReference type="AlphaFoldDB" id="A0A1V1HYT4"/>
<protein>
    <submittedName>
        <fullName evidence="1">Uncharacterized protein</fullName>
    </submittedName>
</protein>
<evidence type="ECO:0000313" key="2">
    <source>
        <dbReference type="Proteomes" id="UP000245622"/>
    </source>
</evidence>
<sequence length="215" mass="25531">MSTNIKPFYIYTDRNFLYIKNINESAERLANNIYAYSANIDKDNNIHILAIDSIGRVIHFFNNDGVWKKNIIRKCFNSARNIKDMRLYILNDYFNIFVVEKYPLDDNLFKISHLNFNISNYNMFRHTIDKVFKDSSSIYKLNIDELSNIIFQYKTLDVLSRDICDNVIIFNSISRKWITSTPLLRSNQISLNEKNTSSNIKSDIFEYCYSIKYKL</sequence>
<gene>
    <name evidence="1" type="ORF">CRIB_376</name>
</gene>
<dbReference type="Proteomes" id="UP000245622">
    <property type="component" value="Chromosome 1"/>
</dbReference>
<proteinExistence type="predicted"/>
<organism evidence="1 2">
    <name type="scientific">Romboutsia ilealis</name>
    <dbReference type="NCBI Taxonomy" id="1115758"/>
    <lineage>
        <taxon>Bacteria</taxon>
        <taxon>Bacillati</taxon>
        <taxon>Bacillota</taxon>
        <taxon>Clostridia</taxon>
        <taxon>Peptostreptococcales</taxon>
        <taxon>Peptostreptococcaceae</taxon>
        <taxon>Romboutsia</taxon>
    </lineage>
</organism>
<keyword evidence="2" id="KW-1185">Reference proteome</keyword>
<dbReference type="EMBL" id="LN555523">
    <property type="protein sequence ID" value="CED93132.1"/>
    <property type="molecule type" value="Genomic_DNA"/>
</dbReference>
<dbReference type="GeneID" id="82204561"/>
<name>A0A1V1HYT4_9FIRM</name>
<accession>A0A1V1HYT4</accession>
<evidence type="ECO:0000313" key="1">
    <source>
        <dbReference type="EMBL" id="CED93132.1"/>
    </source>
</evidence>
<dbReference type="KEGG" id="ril:CRIB_376"/>